<accession>A0ABX1LAB0</accession>
<proteinExistence type="predicted"/>
<dbReference type="InterPro" id="IPR036388">
    <property type="entry name" value="WH-like_DNA-bd_sf"/>
</dbReference>
<keyword evidence="3" id="KW-0804">Transcription</keyword>
<dbReference type="PANTHER" id="PTHR33204:SF33">
    <property type="entry name" value="TRANSCRIPTIONAL REGULATOR, MARR FAMILY"/>
    <property type="match status" value="1"/>
</dbReference>
<feature type="domain" description="HTH hxlR-type" evidence="4">
    <location>
        <begin position="9"/>
        <end position="108"/>
    </location>
</feature>
<gene>
    <name evidence="5" type="ORF">HEQ44_11725</name>
</gene>
<dbReference type="PANTHER" id="PTHR33204">
    <property type="entry name" value="TRANSCRIPTIONAL REGULATOR, MARR FAMILY"/>
    <property type="match status" value="1"/>
</dbReference>
<dbReference type="Gene3D" id="1.10.10.10">
    <property type="entry name" value="Winged helix-like DNA-binding domain superfamily/Winged helix DNA-binding domain"/>
    <property type="match status" value="1"/>
</dbReference>
<organism evidence="5 6">
    <name type="scientific">Levilactobacillus tujiorum</name>
    <dbReference type="NCBI Taxonomy" id="2912243"/>
    <lineage>
        <taxon>Bacteria</taxon>
        <taxon>Bacillati</taxon>
        <taxon>Bacillota</taxon>
        <taxon>Bacilli</taxon>
        <taxon>Lactobacillales</taxon>
        <taxon>Lactobacillaceae</taxon>
        <taxon>Levilactobacillus</taxon>
    </lineage>
</organism>
<reference evidence="5 6" key="1">
    <citation type="submission" date="2020-03" db="EMBL/GenBank/DDBJ databases">
        <authorList>
            <person name="Zhang Z."/>
            <person name="Guo Z."/>
            <person name="Hou Q."/>
            <person name="Shen X."/>
        </authorList>
    </citation>
    <scope>NUCLEOTIDE SEQUENCE [LARGE SCALE GENOMIC DNA]</scope>
    <source>
        <strain evidence="5 6">HBUAS51329</strain>
    </source>
</reference>
<evidence type="ECO:0000256" key="3">
    <source>
        <dbReference type="ARBA" id="ARBA00023163"/>
    </source>
</evidence>
<dbReference type="InterPro" id="IPR036390">
    <property type="entry name" value="WH_DNA-bd_sf"/>
</dbReference>
<name>A0ABX1LAB0_9LACO</name>
<dbReference type="PROSITE" id="PS51118">
    <property type="entry name" value="HTH_HXLR"/>
    <property type="match status" value="1"/>
</dbReference>
<protein>
    <submittedName>
        <fullName evidence="5">Winged helix-turn-helix transcriptional regulator</fullName>
    </submittedName>
</protein>
<keyword evidence="2" id="KW-0238">DNA-binding</keyword>
<dbReference type="InterPro" id="IPR002577">
    <property type="entry name" value="HTH_HxlR"/>
</dbReference>
<evidence type="ECO:0000313" key="5">
    <source>
        <dbReference type="EMBL" id="NLR30817.1"/>
    </source>
</evidence>
<dbReference type="SUPFAM" id="SSF46785">
    <property type="entry name" value="Winged helix' DNA-binding domain"/>
    <property type="match status" value="1"/>
</dbReference>
<keyword evidence="6" id="KW-1185">Reference proteome</keyword>
<evidence type="ECO:0000256" key="1">
    <source>
        <dbReference type="ARBA" id="ARBA00023015"/>
    </source>
</evidence>
<keyword evidence="1" id="KW-0805">Transcription regulation</keyword>
<sequence length="116" mass="13116">MQTRHGENCPLDATVTILSGKWKSIILCRLTKQDQRFTELLRTLPGCTRRMLALQLSQLITDQIIAKDVDTTFVPTKTSYHLTDLGRSLVPIIQSMDAWGRQYITTLDNAEHGTSI</sequence>
<dbReference type="EMBL" id="JAAVSD010000066">
    <property type="protein sequence ID" value="NLR30817.1"/>
    <property type="molecule type" value="Genomic_DNA"/>
</dbReference>
<evidence type="ECO:0000259" key="4">
    <source>
        <dbReference type="PROSITE" id="PS51118"/>
    </source>
</evidence>
<dbReference type="Proteomes" id="UP000707477">
    <property type="component" value="Unassembled WGS sequence"/>
</dbReference>
<comment type="caution">
    <text evidence="5">The sequence shown here is derived from an EMBL/GenBank/DDBJ whole genome shotgun (WGS) entry which is preliminary data.</text>
</comment>
<dbReference type="Pfam" id="PF01638">
    <property type="entry name" value="HxlR"/>
    <property type="match status" value="1"/>
</dbReference>
<evidence type="ECO:0000313" key="6">
    <source>
        <dbReference type="Proteomes" id="UP000707477"/>
    </source>
</evidence>
<evidence type="ECO:0000256" key="2">
    <source>
        <dbReference type="ARBA" id="ARBA00023125"/>
    </source>
</evidence>